<keyword evidence="4" id="KW-1185">Reference proteome</keyword>
<name>A0ABY8XHY5_9PSEU</name>
<sequence length="410" mass="41525">MKGLLLRLSGLDADAENAVRVIGFFDRLIAGRAGLDALVRSTADLAGCPVGVHAPGQGLSLRAEPESPVEAAGAPPPGAATRELEGGVVVWVARTGAPIPLDDMLLERFAIATAILLEHTGVPRPELGDPALVELVLSEDAGTAERARALHLLGIGPSTRLRVLAVVGAGSFAGRSAVLGSVRAVLATELPGYSGTDAAAGRANGLLDGGRTGAGPATPRNSPPASLTDGGRTGAAPSTPRNPPPASLADGRRTGAGPAVPGDLSPALLADGGRAGIGPEVAAIDAARSWTAARTALRFTATAEPVVWWENLGVLAALDGQPGLAEFADVQALDRLAAESGDTLATLTALCATGSARKAAAVLHRHHSTMPARLARAEAVLGFEVDSPAGRFRLHLALMARRLRDNADLS</sequence>
<proteinExistence type="predicted"/>
<feature type="region of interest" description="Disordered" evidence="1">
    <location>
        <begin position="204"/>
        <end position="265"/>
    </location>
</feature>
<dbReference type="Gene3D" id="1.10.10.2840">
    <property type="entry name" value="PucR C-terminal helix-turn-helix domain"/>
    <property type="match status" value="1"/>
</dbReference>
<dbReference type="InterPro" id="IPR051448">
    <property type="entry name" value="CdaR-like_regulators"/>
</dbReference>
<dbReference type="Pfam" id="PF13556">
    <property type="entry name" value="HTH_30"/>
    <property type="match status" value="1"/>
</dbReference>
<evidence type="ECO:0000259" key="2">
    <source>
        <dbReference type="Pfam" id="PF13556"/>
    </source>
</evidence>
<organism evidence="3 4">
    <name type="scientific">Amycolatopsis nalaikhensis</name>
    <dbReference type="NCBI Taxonomy" id="715472"/>
    <lineage>
        <taxon>Bacteria</taxon>
        <taxon>Bacillati</taxon>
        <taxon>Actinomycetota</taxon>
        <taxon>Actinomycetes</taxon>
        <taxon>Pseudonocardiales</taxon>
        <taxon>Pseudonocardiaceae</taxon>
        <taxon>Amycolatopsis</taxon>
    </lineage>
</organism>
<dbReference type="Proteomes" id="UP001227101">
    <property type="component" value="Chromosome"/>
</dbReference>
<protein>
    <submittedName>
        <fullName evidence="3">Helix-turn-helix domain-containing protein</fullName>
    </submittedName>
</protein>
<reference evidence="3 4" key="1">
    <citation type="submission" date="2023-06" db="EMBL/GenBank/DDBJ databases">
        <authorList>
            <person name="Oyuntsetseg B."/>
            <person name="Kim S.B."/>
        </authorList>
    </citation>
    <scope>NUCLEOTIDE SEQUENCE [LARGE SCALE GENOMIC DNA]</scope>
    <source>
        <strain evidence="3 4">2-2</strain>
    </source>
</reference>
<gene>
    <name evidence="3" type="ORF">QP939_41475</name>
</gene>
<dbReference type="EMBL" id="CP127173">
    <property type="protein sequence ID" value="WIV55236.1"/>
    <property type="molecule type" value="Genomic_DNA"/>
</dbReference>
<dbReference type="PANTHER" id="PTHR33744">
    <property type="entry name" value="CARBOHYDRATE DIACID REGULATOR"/>
    <property type="match status" value="1"/>
</dbReference>
<feature type="domain" description="PucR C-terminal helix-turn-helix" evidence="2">
    <location>
        <begin position="344"/>
        <end position="400"/>
    </location>
</feature>
<dbReference type="RefSeq" id="WP_285452093.1">
    <property type="nucleotide sequence ID" value="NZ_CP127173.1"/>
</dbReference>
<dbReference type="InterPro" id="IPR042070">
    <property type="entry name" value="PucR_C-HTH_sf"/>
</dbReference>
<dbReference type="PANTHER" id="PTHR33744:SF1">
    <property type="entry name" value="DNA-BINDING TRANSCRIPTIONAL ACTIVATOR ADER"/>
    <property type="match status" value="1"/>
</dbReference>
<accession>A0ABY8XHY5</accession>
<evidence type="ECO:0000256" key="1">
    <source>
        <dbReference type="SAM" id="MobiDB-lite"/>
    </source>
</evidence>
<dbReference type="InterPro" id="IPR025736">
    <property type="entry name" value="PucR_C-HTH_dom"/>
</dbReference>
<evidence type="ECO:0000313" key="3">
    <source>
        <dbReference type="EMBL" id="WIV55236.1"/>
    </source>
</evidence>
<evidence type="ECO:0000313" key="4">
    <source>
        <dbReference type="Proteomes" id="UP001227101"/>
    </source>
</evidence>